<organism evidence="3 4">
    <name type="scientific">Glossina austeni</name>
    <name type="common">Savannah tsetse fly</name>
    <dbReference type="NCBI Taxonomy" id="7395"/>
    <lineage>
        <taxon>Eukaryota</taxon>
        <taxon>Metazoa</taxon>
        <taxon>Ecdysozoa</taxon>
        <taxon>Arthropoda</taxon>
        <taxon>Hexapoda</taxon>
        <taxon>Insecta</taxon>
        <taxon>Pterygota</taxon>
        <taxon>Neoptera</taxon>
        <taxon>Endopterygota</taxon>
        <taxon>Diptera</taxon>
        <taxon>Brachycera</taxon>
        <taxon>Muscomorpha</taxon>
        <taxon>Hippoboscoidea</taxon>
        <taxon>Glossinidae</taxon>
        <taxon>Glossina</taxon>
    </lineage>
</organism>
<proteinExistence type="predicted"/>
<dbReference type="PANTHER" id="PTHR20987:SF0">
    <property type="entry name" value="CHITIN-BINDING TYPE-2 DOMAIN-CONTAINING PROTEIN-RELATED"/>
    <property type="match status" value="1"/>
</dbReference>
<feature type="domain" description="Chitin-binding type-2" evidence="2">
    <location>
        <begin position="49"/>
        <end position="91"/>
    </location>
</feature>
<evidence type="ECO:0000256" key="1">
    <source>
        <dbReference type="SAM" id="SignalP"/>
    </source>
</evidence>
<dbReference type="EnsemblMetazoa" id="GAUT038910-RA">
    <property type="protein sequence ID" value="GAUT038910-PA"/>
    <property type="gene ID" value="GAUT038910"/>
</dbReference>
<dbReference type="InterPro" id="IPR036508">
    <property type="entry name" value="Chitin-bd_dom_sf"/>
</dbReference>
<keyword evidence="1" id="KW-0732">Signal</keyword>
<dbReference type="SUPFAM" id="SSF57625">
    <property type="entry name" value="Invertebrate chitin-binding proteins"/>
    <property type="match status" value="1"/>
</dbReference>
<accession>A0A1A9VIX9</accession>
<dbReference type="AlphaFoldDB" id="A0A1A9VIX9"/>
<sequence>MKGISVIGCFVLLISVASGHKLQLQARYEPQEIYAEPNCAVVTDHTRMFRDISDPTHYWICAEGKEKADYIQCPPDEAFMEHLQRCVKWSEWKWVEPYTK</sequence>
<dbReference type="Pfam" id="PF01607">
    <property type="entry name" value="CBM_14"/>
    <property type="match status" value="1"/>
</dbReference>
<dbReference type="PANTHER" id="PTHR20987">
    <property type="entry name" value="CHITIN-BINDING TYPE-2 DOMAIN-CONTAINING PROTEIN-RELATED"/>
    <property type="match status" value="1"/>
</dbReference>
<evidence type="ECO:0000259" key="2">
    <source>
        <dbReference type="Pfam" id="PF01607"/>
    </source>
</evidence>
<dbReference type="VEuPathDB" id="VectorBase:GAUT038910"/>
<protein>
    <recommendedName>
        <fullName evidence="2">Chitin-binding type-2 domain-containing protein</fullName>
    </recommendedName>
</protein>
<dbReference type="InterPro" id="IPR002557">
    <property type="entry name" value="Chitin-bd_dom"/>
</dbReference>
<feature type="signal peptide" evidence="1">
    <location>
        <begin position="1"/>
        <end position="19"/>
    </location>
</feature>
<reference evidence="3" key="1">
    <citation type="submission" date="2020-05" db="UniProtKB">
        <authorList>
            <consortium name="EnsemblMetazoa"/>
        </authorList>
    </citation>
    <scope>IDENTIFICATION</scope>
    <source>
        <strain evidence="3">TTRI</strain>
    </source>
</reference>
<dbReference type="GO" id="GO:0008061">
    <property type="term" value="F:chitin binding"/>
    <property type="evidence" value="ECO:0007669"/>
    <property type="project" value="InterPro"/>
</dbReference>
<name>A0A1A9VIX9_GLOAU</name>
<evidence type="ECO:0000313" key="3">
    <source>
        <dbReference type="EnsemblMetazoa" id="GAUT038910-PA"/>
    </source>
</evidence>
<dbReference type="GO" id="GO:0005576">
    <property type="term" value="C:extracellular region"/>
    <property type="evidence" value="ECO:0007669"/>
    <property type="project" value="InterPro"/>
</dbReference>
<dbReference type="Proteomes" id="UP000078200">
    <property type="component" value="Unassembled WGS sequence"/>
</dbReference>
<evidence type="ECO:0000313" key="4">
    <source>
        <dbReference type="Proteomes" id="UP000078200"/>
    </source>
</evidence>
<feature type="chain" id="PRO_5008399473" description="Chitin-binding type-2 domain-containing protein" evidence="1">
    <location>
        <begin position="20"/>
        <end position="100"/>
    </location>
</feature>
<keyword evidence="4" id="KW-1185">Reference proteome</keyword>